<sequence length="68" mass="7211">MDGTTAGTAGVSLLSGSRLLVESSITLFSGGRSWRFRLPSSSESEKNILVVEYKSGARWVQAGVYAVS</sequence>
<evidence type="ECO:0000313" key="1">
    <source>
        <dbReference type="EMBL" id="AAR26969.1"/>
    </source>
</evidence>
<protein>
    <submittedName>
        <fullName evidence="1">FirrV-1-I4</fullName>
    </submittedName>
</protein>
<name>Q6XLU2_9PHYC</name>
<accession>Q6XLU2</accession>
<proteinExistence type="predicted"/>
<dbReference type="RefSeq" id="YP_009665675.1">
    <property type="nucleotide sequence ID" value="NC_043253.1"/>
</dbReference>
<reference evidence="1" key="1">
    <citation type="journal article" date="2003" name="J. Mol. Evol.">
        <title>Comparisons of two large phaeoviral genomes and evolutionary implications.</title>
        <authorList>
            <person name="Delaroque N."/>
            <person name="Boland W."/>
            <person name="Muller D.G."/>
            <person name="Knippers R."/>
        </authorList>
    </citation>
    <scope>NUCLEOTIDE SEQUENCE</scope>
    <source>
        <strain evidence="1">FirrV-1</strain>
    </source>
</reference>
<dbReference type="GeneID" id="41332271"/>
<reference evidence="1" key="2">
    <citation type="submission" date="2003-01" db="EMBL/GenBank/DDBJ databases">
        <title>Partial Nucleotide Sequence of the Feldmannia irregularis Virus FirrV-1 Genome: On the Evolution of Large Phaeoviral Genomes.</title>
        <authorList>
            <person name="Delaroque N."/>
            <person name="Knippers R."/>
            <person name="Mueller D.G."/>
            <person name="Boland W."/>
        </authorList>
    </citation>
    <scope>NUCLEOTIDE SEQUENCE</scope>
    <source>
        <strain evidence="1">FirrV-1</strain>
    </source>
</reference>
<dbReference type="EMBL" id="AY225141">
    <property type="protein sequence ID" value="AAR26969.1"/>
    <property type="molecule type" value="Genomic_DNA"/>
</dbReference>
<dbReference type="KEGG" id="vg:41332271"/>
<organism evidence="1">
    <name type="scientific">Feldmannia irregularis virus a</name>
    <dbReference type="NCBI Taxonomy" id="231992"/>
    <lineage>
        <taxon>Viruses</taxon>
        <taxon>Varidnaviria</taxon>
        <taxon>Bamfordvirae</taxon>
        <taxon>Nucleocytoviricota</taxon>
        <taxon>Megaviricetes</taxon>
        <taxon>Algavirales</taxon>
        <taxon>Phycodnaviridae</taxon>
        <taxon>Phaeovirus</taxon>
        <taxon>Phaeovirus irregularis</taxon>
    </lineage>
</organism>